<reference evidence="1" key="1">
    <citation type="submission" date="2020-05" db="EMBL/GenBank/DDBJ databases">
        <authorList>
            <person name="Chiriac C."/>
            <person name="Salcher M."/>
            <person name="Ghai R."/>
            <person name="Kavagutti S V."/>
        </authorList>
    </citation>
    <scope>NUCLEOTIDE SEQUENCE</scope>
</reference>
<dbReference type="GO" id="GO:0120053">
    <property type="term" value="F:ribitol beta-1,4-xylosyltransferase activity"/>
    <property type="evidence" value="ECO:0007669"/>
    <property type="project" value="InterPro"/>
</dbReference>
<accession>A0A6J6F5K0</accession>
<sequence length="301" mass="34607">MQLRWDVVLADNLYRVKSGIHNRLIPRNLEKRINSYPYLCPDTYLYKSQLRITSQNNLEEFLQNAPTISECKSLYIIGELVVDLIKKLPQLETFKTENLVIMESDTQQSTKELEQLLIISKNIFSNNLMGSHKSITPIPLGLERQAYRSAGKISNFQVPGKTDPTKRKIDFLIAWNDGTNTKRIDYRREFMSSGKGLVLNTRVHSKTIHKLMRKSLFIPSPAGNGLDCHRTWEALYLGSVPVVLKKEFCGDETWPVHVVDSWEELISLSRNELENLYTAKALTRSQALAYSDSLLKRVFND</sequence>
<dbReference type="GO" id="GO:0005794">
    <property type="term" value="C:Golgi apparatus"/>
    <property type="evidence" value="ECO:0007669"/>
    <property type="project" value="TreeGrafter"/>
</dbReference>
<dbReference type="AlphaFoldDB" id="A0A6J6F5K0"/>
<dbReference type="EMBL" id="CAEZTV010000093">
    <property type="protein sequence ID" value="CAB4582174.1"/>
    <property type="molecule type" value="Genomic_DNA"/>
</dbReference>
<dbReference type="GO" id="GO:0035269">
    <property type="term" value="P:protein O-linked glycosylation via mannose"/>
    <property type="evidence" value="ECO:0007669"/>
    <property type="project" value="InterPro"/>
</dbReference>
<dbReference type="InterPro" id="IPR055286">
    <property type="entry name" value="RXYLT1-like"/>
</dbReference>
<name>A0A6J6F5K0_9ZZZZ</name>
<evidence type="ECO:0000313" key="1">
    <source>
        <dbReference type="EMBL" id="CAB4582174.1"/>
    </source>
</evidence>
<dbReference type="PANTHER" id="PTHR15576:SF1">
    <property type="entry name" value="RIBITOL-5-PHOSPHATE XYLOSYLTRANSFERASE 1"/>
    <property type="match status" value="1"/>
</dbReference>
<proteinExistence type="predicted"/>
<protein>
    <submittedName>
        <fullName evidence="1">Unannotated protein</fullName>
    </submittedName>
</protein>
<gene>
    <name evidence="1" type="ORF">UFOPK1747_00649</name>
</gene>
<dbReference type="PANTHER" id="PTHR15576">
    <property type="entry name" value="RIBITOL-5-PHOSPHATE XYLOSYLTRANSFERASE 1"/>
    <property type="match status" value="1"/>
</dbReference>
<organism evidence="1">
    <name type="scientific">freshwater metagenome</name>
    <dbReference type="NCBI Taxonomy" id="449393"/>
    <lineage>
        <taxon>unclassified sequences</taxon>
        <taxon>metagenomes</taxon>
        <taxon>ecological metagenomes</taxon>
    </lineage>
</organism>